<feature type="transmembrane region" description="Helical" evidence="6">
    <location>
        <begin position="88"/>
        <end position="112"/>
    </location>
</feature>
<evidence type="ECO:0000256" key="4">
    <source>
        <dbReference type="ARBA" id="ARBA00022989"/>
    </source>
</evidence>
<dbReference type="EMBL" id="PUHZ01000019">
    <property type="protein sequence ID" value="PQO44505.1"/>
    <property type="molecule type" value="Genomic_DNA"/>
</dbReference>
<dbReference type="Proteomes" id="UP000237819">
    <property type="component" value="Unassembled WGS sequence"/>
</dbReference>
<sequence>MDATKFGERSVNQMPTVLKVLLLIAAALAIPIIPFVIWGHSLQQAADAWEQTQASPIVMAMGLFGLLAFDVFLPVPSSLVNTIAGARLGLFAGSLVCFTGLSVGAAIGFGLAKMAGPAIKKRWLEEADIATLRTFAERWGVALLVVTRALPILAEAAVVLLGVQGLSWRKFWPPVLLANAGIAIAYAALGQIAADQEWLVIALAIAAGFPLLLTFWARKWLRKRHEERVV</sequence>
<dbReference type="PANTHER" id="PTHR12677">
    <property type="entry name" value="GOLGI APPARATUS MEMBRANE PROTEIN TVP38-RELATED"/>
    <property type="match status" value="1"/>
</dbReference>
<dbReference type="AlphaFoldDB" id="A0A2S8GJ77"/>
<dbReference type="RefSeq" id="WP_105337032.1">
    <property type="nucleotide sequence ID" value="NZ_PUHZ01000019.1"/>
</dbReference>
<feature type="transmembrane region" description="Helical" evidence="6">
    <location>
        <begin position="198"/>
        <end position="217"/>
    </location>
</feature>
<feature type="transmembrane region" description="Helical" evidence="6">
    <location>
        <begin position="141"/>
        <end position="163"/>
    </location>
</feature>
<evidence type="ECO:0000313" key="9">
    <source>
        <dbReference type="Proteomes" id="UP000237819"/>
    </source>
</evidence>
<keyword evidence="4 6" id="KW-1133">Transmembrane helix</keyword>
<evidence type="ECO:0000256" key="5">
    <source>
        <dbReference type="ARBA" id="ARBA00023136"/>
    </source>
</evidence>
<evidence type="ECO:0000313" key="8">
    <source>
        <dbReference type="EMBL" id="PQO44505.1"/>
    </source>
</evidence>
<evidence type="ECO:0000259" key="7">
    <source>
        <dbReference type="Pfam" id="PF09335"/>
    </source>
</evidence>
<protein>
    <recommendedName>
        <fullName evidence="6">TVP38/TMEM64 family membrane protein</fullName>
    </recommendedName>
</protein>
<accession>A0A2S8GJ77</accession>
<comment type="caution">
    <text evidence="8">The sequence shown here is derived from an EMBL/GenBank/DDBJ whole genome shotgun (WGS) entry which is preliminary data.</text>
</comment>
<evidence type="ECO:0000256" key="2">
    <source>
        <dbReference type="ARBA" id="ARBA00022475"/>
    </source>
</evidence>
<dbReference type="GO" id="GO:0005886">
    <property type="term" value="C:plasma membrane"/>
    <property type="evidence" value="ECO:0007669"/>
    <property type="project" value="UniProtKB-SubCell"/>
</dbReference>
<gene>
    <name evidence="8" type="ORF">C5Y93_19025</name>
</gene>
<keyword evidence="5 6" id="KW-0472">Membrane</keyword>
<dbReference type="Pfam" id="PF09335">
    <property type="entry name" value="VTT_dom"/>
    <property type="match status" value="1"/>
</dbReference>
<comment type="similarity">
    <text evidence="6">Belongs to the TVP38/TMEM64 family.</text>
</comment>
<organism evidence="8 9">
    <name type="scientific">Blastopirellula marina</name>
    <dbReference type="NCBI Taxonomy" id="124"/>
    <lineage>
        <taxon>Bacteria</taxon>
        <taxon>Pseudomonadati</taxon>
        <taxon>Planctomycetota</taxon>
        <taxon>Planctomycetia</taxon>
        <taxon>Pirellulales</taxon>
        <taxon>Pirellulaceae</taxon>
        <taxon>Blastopirellula</taxon>
    </lineage>
</organism>
<proteinExistence type="inferred from homology"/>
<feature type="transmembrane region" description="Helical" evidence="6">
    <location>
        <begin position="20"/>
        <end position="37"/>
    </location>
</feature>
<feature type="transmembrane region" description="Helical" evidence="6">
    <location>
        <begin position="175"/>
        <end position="192"/>
    </location>
</feature>
<comment type="subcellular location">
    <subcellularLocation>
        <location evidence="1 6">Cell membrane</location>
        <topology evidence="1 6">Multi-pass membrane protein</topology>
    </subcellularLocation>
</comment>
<dbReference type="PANTHER" id="PTHR12677:SF49">
    <property type="entry name" value="TVP38_TMEM64 FAMILY MEMBRANE PROTEIN"/>
    <property type="match status" value="1"/>
</dbReference>
<reference evidence="8 9" key="1">
    <citation type="submission" date="2018-02" db="EMBL/GenBank/DDBJ databases">
        <title>Comparative genomes isolates from brazilian mangrove.</title>
        <authorList>
            <person name="Araujo J.E."/>
            <person name="Taketani R.G."/>
            <person name="Silva M.C.P."/>
            <person name="Loureco M.V."/>
            <person name="Andreote F.D."/>
        </authorList>
    </citation>
    <scope>NUCLEOTIDE SEQUENCE [LARGE SCALE GENOMIC DNA]</scope>
    <source>
        <strain evidence="8 9">Nap-Phe MGV</strain>
    </source>
</reference>
<dbReference type="InterPro" id="IPR032816">
    <property type="entry name" value="VTT_dom"/>
</dbReference>
<feature type="transmembrane region" description="Helical" evidence="6">
    <location>
        <begin position="57"/>
        <end position="76"/>
    </location>
</feature>
<dbReference type="InterPro" id="IPR015414">
    <property type="entry name" value="TMEM64"/>
</dbReference>
<name>A0A2S8GJ77_9BACT</name>
<evidence type="ECO:0000256" key="6">
    <source>
        <dbReference type="RuleBase" id="RU366058"/>
    </source>
</evidence>
<evidence type="ECO:0000256" key="3">
    <source>
        <dbReference type="ARBA" id="ARBA00022692"/>
    </source>
</evidence>
<evidence type="ECO:0000256" key="1">
    <source>
        <dbReference type="ARBA" id="ARBA00004651"/>
    </source>
</evidence>
<feature type="domain" description="VTT" evidence="7">
    <location>
        <begin position="75"/>
        <end position="191"/>
    </location>
</feature>
<keyword evidence="2 6" id="KW-1003">Cell membrane</keyword>
<keyword evidence="3 6" id="KW-0812">Transmembrane</keyword>